<protein>
    <recommendedName>
        <fullName evidence="4 5">Small ribosomal subunit protein uS2</fullName>
    </recommendedName>
</protein>
<dbReference type="InterPro" id="IPR023591">
    <property type="entry name" value="Ribosomal_uS2_flav_dom_sf"/>
</dbReference>
<evidence type="ECO:0000256" key="1">
    <source>
        <dbReference type="ARBA" id="ARBA00006242"/>
    </source>
</evidence>
<name>A0A2U3R4N5_ORITS</name>
<comment type="similarity">
    <text evidence="1 5 6">Belongs to the universal ribosomal protein uS2 family.</text>
</comment>
<dbReference type="GO" id="GO:0003735">
    <property type="term" value="F:structural constituent of ribosome"/>
    <property type="evidence" value="ECO:0007669"/>
    <property type="project" value="InterPro"/>
</dbReference>
<accession>A0A2U3R4N5</accession>
<dbReference type="GO" id="GO:0015935">
    <property type="term" value="C:small ribosomal subunit"/>
    <property type="evidence" value="ECO:0007669"/>
    <property type="project" value="InterPro"/>
</dbReference>
<dbReference type="Proteomes" id="UP000244960">
    <property type="component" value="Chromosome I"/>
</dbReference>
<dbReference type="PANTHER" id="PTHR12534">
    <property type="entry name" value="30S RIBOSOMAL PROTEIN S2 PROKARYOTIC AND ORGANELLAR"/>
    <property type="match status" value="1"/>
</dbReference>
<dbReference type="NCBIfam" id="TIGR01011">
    <property type="entry name" value="rpsB_bact"/>
    <property type="match status" value="1"/>
</dbReference>
<feature type="compositionally biased region" description="Basic and acidic residues" evidence="7">
    <location>
        <begin position="299"/>
        <end position="308"/>
    </location>
</feature>
<reference evidence="9" key="1">
    <citation type="submission" date="2018-03" db="EMBL/GenBank/DDBJ databases">
        <authorList>
            <person name="Batty M. E."/>
            <person name="Batty M E."/>
        </authorList>
    </citation>
    <scope>NUCLEOTIDE SEQUENCE [LARGE SCALE GENOMIC DNA]</scope>
</reference>
<evidence type="ECO:0000256" key="3">
    <source>
        <dbReference type="ARBA" id="ARBA00023274"/>
    </source>
</evidence>
<evidence type="ECO:0000256" key="5">
    <source>
        <dbReference type="HAMAP-Rule" id="MF_00291"/>
    </source>
</evidence>
<dbReference type="Gene3D" id="1.10.287.610">
    <property type="entry name" value="Helix hairpin bin"/>
    <property type="match status" value="1"/>
</dbReference>
<dbReference type="CDD" id="cd01425">
    <property type="entry name" value="RPS2"/>
    <property type="match status" value="1"/>
</dbReference>
<dbReference type="PROSITE" id="PS00963">
    <property type="entry name" value="RIBOSOMAL_S2_2"/>
    <property type="match status" value="1"/>
</dbReference>
<dbReference type="PANTHER" id="PTHR12534:SF0">
    <property type="entry name" value="SMALL RIBOSOMAL SUBUNIT PROTEIN US2M"/>
    <property type="match status" value="1"/>
</dbReference>
<sequence length="308" mass="34886">MFFKHCGGITNKIMEKNMSNNNISTISSVTISELLDAGIHYGHKASRWNPKMAPYIYGKRDDVHIINLDYTASQIDVVSKVIYKEIKEKNGRILFVDTRRHRDIVAQYAENCGQYYVTHRWLGGMLTNWVTVSKAINKLDQLEKKLADPEKIAGYTKREILSMQRMRDNLQRSFGGIRNMGGKPTLLIVMDINKDHIAVKEARREKIPIIAIVDTNSDPDLVDYPIPGNDDAIRSIRLYCKIFSDAVLLAIEHMLAASGVDLGAINDDSPSERLKAAKKITKMKPSKKVTKINVGQDQNKLEKDNKDL</sequence>
<evidence type="ECO:0000313" key="8">
    <source>
        <dbReference type="EMBL" id="SPR08185.1"/>
    </source>
</evidence>
<dbReference type="EMBL" id="LS398547">
    <property type="protein sequence ID" value="SPR08185.1"/>
    <property type="molecule type" value="Genomic_DNA"/>
</dbReference>
<dbReference type="InterPro" id="IPR001865">
    <property type="entry name" value="Ribosomal_uS2"/>
</dbReference>
<dbReference type="Pfam" id="PF00318">
    <property type="entry name" value="Ribosomal_S2"/>
    <property type="match status" value="1"/>
</dbReference>
<keyword evidence="3 5" id="KW-0687">Ribonucleoprotein</keyword>
<evidence type="ECO:0000256" key="4">
    <source>
        <dbReference type="ARBA" id="ARBA00035256"/>
    </source>
</evidence>
<evidence type="ECO:0000256" key="7">
    <source>
        <dbReference type="SAM" id="MobiDB-lite"/>
    </source>
</evidence>
<dbReference type="GO" id="GO:0006412">
    <property type="term" value="P:translation"/>
    <property type="evidence" value="ECO:0007669"/>
    <property type="project" value="UniProtKB-UniRule"/>
</dbReference>
<evidence type="ECO:0000256" key="2">
    <source>
        <dbReference type="ARBA" id="ARBA00022980"/>
    </source>
</evidence>
<dbReference type="Gene3D" id="3.40.50.10490">
    <property type="entry name" value="Glucose-6-phosphate isomerase like protein, domain 1"/>
    <property type="match status" value="1"/>
</dbReference>
<dbReference type="InterPro" id="IPR005706">
    <property type="entry name" value="Ribosomal_uS2_bac/mit/plastid"/>
</dbReference>
<dbReference type="SUPFAM" id="SSF52313">
    <property type="entry name" value="Ribosomal protein S2"/>
    <property type="match status" value="1"/>
</dbReference>
<keyword evidence="2 5" id="KW-0689">Ribosomal protein</keyword>
<feature type="region of interest" description="Disordered" evidence="7">
    <location>
        <begin position="287"/>
        <end position="308"/>
    </location>
</feature>
<dbReference type="HAMAP" id="MF_00291_B">
    <property type="entry name" value="Ribosomal_uS2_B"/>
    <property type="match status" value="1"/>
</dbReference>
<dbReference type="PRINTS" id="PR00395">
    <property type="entry name" value="RIBOSOMALS2"/>
</dbReference>
<dbReference type="InterPro" id="IPR018130">
    <property type="entry name" value="Ribosomal_uS2_CS"/>
</dbReference>
<organism evidence="8 9">
    <name type="scientific">Orientia tsutsugamushi</name>
    <name type="common">Rickettsia tsutsugamushi</name>
    <dbReference type="NCBI Taxonomy" id="784"/>
    <lineage>
        <taxon>Bacteria</taxon>
        <taxon>Pseudomonadati</taxon>
        <taxon>Pseudomonadota</taxon>
        <taxon>Alphaproteobacteria</taxon>
        <taxon>Rickettsiales</taxon>
        <taxon>Rickettsiaceae</taxon>
        <taxon>Rickettsieae</taxon>
        <taxon>Orientia</taxon>
    </lineage>
</organism>
<evidence type="ECO:0000313" key="9">
    <source>
        <dbReference type="Proteomes" id="UP000244960"/>
    </source>
</evidence>
<evidence type="ECO:0000256" key="6">
    <source>
        <dbReference type="RuleBase" id="RU003631"/>
    </source>
</evidence>
<proteinExistence type="inferred from homology"/>
<dbReference type="AlphaFoldDB" id="A0A2U3R4N5"/>
<gene>
    <name evidence="5 8" type="primary">rpsB</name>
    <name evidence="8" type="ORF">UT176_01294</name>
</gene>